<evidence type="ECO:0000256" key="4">
    <source>
        <dbReference type="ARBA" id="ARBA00012033"/>
    </source>
</evidence>
<evidence type="ECO:0000256" key="7">
    <source>
        <dbReference type="ARBA" id="ARBA00022630"/>
    </source>
</evidence>
<dbReference type="Proteomes" id="UP000253940">
    <property type="component" value="Chromosome"/>
</dbReference>
<dbReference type="PROSITE" id="PS00072">
    <property type="entry name" value="ACYL_COA_DH_1"/>
    <property type="match status" value="1"/>
</dbReference>
<dbReference type="Pfam" id="PF09317">
    <property type="entry name" value="ACDH_C"/>
    <property type="match status" value="1"/>
</dbReference>
<dbReference type="PANTHER" id="PTHR48083">
    <property type="entry name" value="MEDIUM-CHAIN SPECIFIC ACYL-COA DEHYDROGENASE, MITOCHONDRIAL-RELATED"/>
    <property type="match status" value="1"/>
</dbReference>
<dbReference type="GO" id="GO:0050660">
    <property type="term" value="F:flavin adenine dinucleotide binding"/>
    <property type="evidence" value="ECO:0007669"/>
    <property type="project" value="InterPro"/>
</dbReference>
<evidence type="ECO:0000256" key="11">
    <source>
        <dbReference type="ARBA" id="ARBA00049247"/>
    </source>
</evidence>
<dbReference type="EMBL" id="CP031222">
    <property type="protein sequence ID" value="AXI04642.1"/>
    <property type="molecule type" value="Genomic_DNA"/>
</dbReference>
<comment type="similarity">
    <text evidence="3">Belongs to the acyl-CoA dehydrogenase family.</text>
</comment>
<organism evidence="16 17">
    <name type="scientific">Aquirhabdus parva</name>
    <dbReference type="NCBI Taxonomy" id="2283318"/>
    <lineage>
        <taxon>Bacteria</taxon>
        <taxon>Pseudomonadati</taxon>
        <taxon>Pseudomonadota</taxon>
        <taxon>Gammaproteobacteria</taxon>
        <taxon>Moraxellales</taxon>
        <taxon>Moraxellaceae</taxon>
        <taxon>Aquirhabdus</taxon>
    </lineage>
</organism>
<comment type="cofactor">
    <cofactor evidence="1">
        <name>FAD</name>
        <dbReference type="ChEBI" id="CHEBI:57692"/>
    </cofactor>
</comment>
<dbReference type="PANTHER" id="PTHR48083:SF33">
    <property type="entry name" value="ACYL-COENZYME A DEHYDROGENASE"/>
    <property type="match status" value="1"/>
</dbReference>
<evidence type="ECO:0000256" key="5">
    <source>
        <dbReference type="ARBA" id="ARBA00012040"/>
    </source>
</evidence>
<keyword evidence="8" id="KW-0274">FAD</keyword>
<reference evidence="16 17" key="1">
    <citation type="submission" date="2018-07" db="EMBL/GenBank/DDBJ databases">
        <title>Genome sequencing of Moraxellaceae gen. HYN0046.</title>
        <authorList>
            <person name="Kim M."/>
            <person name="Yi H."/>
        </authorList>
    </citation>
    <scope>NUCLEOTIDE SEQUENCE [LARGE SCALE GENOMIC DNA]</scope>
    <source>
        <strain evidence="16 17">HYN0046</strain>
    </source>
</reference>
<dbReference type="EC" id="1.3.8.8" evidence="5"/>
<dbReference type="NCBIfam" id="NF009586">
    <property type="entry name" value="PRK13026.1"/>
    <property type="match status" value="1"/>
</dbReference>
<feature type="domain" description="Acyl-CoA dehydrogenase/oxidase C-terminal" evidence="12">
    <location>
        <begin position="331"/>
        <end position="478"/>
    </location>
</feature>
<keyword evidence="9" id="KW-0560">Oxidoreductase</keyword>
<comment type="catalytic activity">
    <reaction evidence="10">
        <text>a medium-chain 2,3-saturated fatty acyl-CoA + oxidized [electron-transfer flavoprotein] + H(+) = a medium-chain (2E)-enoyl-CoA + reduced [electron-transfer flavoprotein]</text>
        <dbReference type="Rhea" id="RHEA:14477"/>
        <dbReference type="Rhea" id="RHEA-COMP:10685"/>
        <dbReference type="Rhea" id="RHEA-COMP:10686"/>
        <dbReference type="ChEBI" id="CHEBI:15378"/>
        <dbReference type="ChEBI" id="CHEBI:57692"/>
        <dbReference type="ChEBI" id="CHEBI:58307"/>
        <dbReference type="ChEBI" id="CHEBI:83723"/>
        <dbReference type="ChEBI" id="CHEBI:83726"/>
        <dbReference type="EC" id="1.3.8.7"/>
    </reaction>
</comment>
<dbReference type="InterPro" id="IPR006091">
    <property type="entry name" value="Acyl-CoA_Oxase/DH_mid-dom"/>
</dbReference>
<dbReference type="EC" id="1.3.8.7" evidence="4"/>
<dbReference type="InterPro" id="IPR037069">
    <property type="entry name" value="AcylCoA_DH/ox_N_sf"/>
</dbReference>
<evidence type="ECO:0000313" key="17">
    <source>
        <dbReference type="Proteomes" id="UP000253940"/>
    </source>
</evidence>
<protein>
    <recommendedName>
        <fullName evidence="6">Acyl-coenzyme A dehydrogenase</fullName>
        <ecNumber evidence="4">1.3.8.7</ecNumber>
        <ecNumber evidence="5">1.3.8.8</ecNumber>
    </recommendedName>
</protein>
<dbReference type="Gene3D" id="1.20.140.10">
    <property type="entry name" value="Butyryl-CoA Dehydrogenase, subunit A, domain 3"/>
    <property type="match status" value="1"/>
</dbReference>
<dbReference type="UniPathway" id="UPA00659"/>
<dbReference type="InterPro" id="IPR009100">
    <property type="entry name" value="AcylCoA_DH/oxidase_NM_dom_sf"/>
</dbReference>
<evidence type="ECO:0000256" key="2">
    <source>
        <dbReference type="ARBA" id="ARBA00005005"/>
    </source>
</evidence>
<dbReference type="GO" id="GO:0004466">
    <property type="term" value="F:long-chain fatty acyl-CoA dehydrogenase activity"/>
    <property type="evidence" value="ECO:0007669"/>
    <property type="project" value="UniProtKB-EC"/>
</dbReference>
<dbReference type="NCBIfam" id="NF007000">
    <property type="entry name" value="PRK09463.1"/>
    <property type="match status" value="1"/>
</dbReference>
<dbReference type="Pfam" id="PF02771">
    <property type="entry name" value="Acyl-CoA_dh_N"/>
    <property type="match status" value="1"/>
</dbReference>
<dbReference type="InterPro" id="IPR036250">
    <property type="entry name" value="AcylCo_DH-like_C"/>
</dbReference>
<gene>
    <name evidence="16" type="ORF">HYN46_09980</name>
</gene>
<comment type="pathway">
    <text evidence="2">Lipid metabolism; fatty acid beta-oxidation.</text>
</comment>
<comment type="catalytic activity">
    <reaction evidence="11">
        <text>a long-chain 2,3-saturated fatty acyl-CoA + oxidized [electron-transfer flavoprotein] + H(+) = a long-chain (2E)-enoyl-CoA + reduced [electron-transfer flavoprotein]</text>
        <dbReference type="Rhea" id="RHEA:17721"/>
        <dbReference type="Rhea" id="RHEA-COMP:10685"/>
        <dbReference type="Rhea" id="RHEA-COMP:10686"/>
        <dbReference type="ChEBI" id="CHEBI:15378"/>
        <dbReference type="ChEBI" id="CHEBI:57692"/>
        <dbReference type="ChEBI" id="CHEBI:58307"/>
        <dbReference type="ChEBI" id="CHEBI:83721"/>
        <dbReference type="ChEBI" id="CHEBI:83727"/>
        <dbReference type="EC" id="1.3.8.8"/>
    </reaction>
</comment>
<evidence type="ECO:0000259" key="14">
    <source>
        <dbReference type="Pfam" id="PF02771"/>
    </source>
</evidence>
<dbReference type="InterPro" id="IPR015396">
    <property type="entry name" value="FadE_C"/>
</dbReference>
<dbReference type="SUPFAM" id="SSF47203">
    <property type="entry name" value="Acyl-CoA dehydrogenase C-terminal domain-like"/>
    <property type="match status" value="1"/>
</dbReference>
<dbReference type="InterPro" id="IPR046373">
    <property type="entry name" value="Acyl-CoA_Oxase/DH_mid-dom_sf"/>
</dbReference>
<dbReference type="GO" id="GO:0033539">
    <property type="term" value="P:fatty acid beta-oxidation using acyl-CoA dehydrogenase"/>
    <property type="evidence" value="ECO:0007669"/>
    <property type="project" value="InterPro"/>
</dbReference>
<feature type="domain" description="Acyl-CoA dehydrogenase C-terminal bacterial-type" evidence="15">
    <location>
        <begin position="485"/>
        <end position="767"/>
    </location>
</feature>
<dbReference type="SUPFAM" id="SSF56645">
    <property type="entry name" value="Acyl-CoA dehydrogenase NM domain-like"/>
    <property type="match status" value="1"/>
</dbReference>
<evidence type="ECO:0000313" key="16">
    <source>
        <dbReference type="EMBL" id="AXI04642.1"/>
    </source>
</evidence>
<dbReference type="InterPro" id="IPR013786">
    <property type="entry name" value="AcylCoA_DH/ox_N"/>
</dbReference>
<accession>A0A345PBI3</accession>
<evidence type="ECO:0000259" key="15">
    <source>
        <dbReference type="Pfam" id="PF09317"/>
    </source>
</evidence>
<evidence type="ECO:0000256" key="8">
    <source>
        <dbReference type="ARBA" id="ARBA00022827"/>
    </source>
</evidence>
<proteinExistence type="inferred from homology"/>
<dbReference type="AlphaFoldDB" id="A0A345PBI3"/>
<evidence type="ECO:0000259" key="13">
    <source>
        <dbReference type="Pfam" id="PF02770"/>
    </source>
</evidence>
<dbReference type="OrthoDB" id="9802447at2"/>
<dbReference type="Pfam" id="PF02770">
    <property type="entry name" value="Acyl-CoA_dh_M"/>
    <property type="match status" value="1"/>
</dbReference>
<keyword evidence="17" id="KW-1185">Reference proteome</keyword>
<evidence type="ECO:0000256" key="1">
    <source>
        <dbReference type="ARBA" id="ARBA00001974"/>
    </source>
</evidence>
<sequence>MYTACTKHSLHFDQPLVFKFLLLAIKVFSCDLVIQHRGVAMFSLIMKWMQSNKILPKISDTERQALEAGHVWIDGGFFAGKPDFDEILRQPYSLLNAEEQAFLDGPCEELIAMVDQYEVLRTKKVPDDVLAFIKAQGFMSFLIPKQYGGKEFSPLAISTIMAKINVHSFTVGTYVVIPNSLGAAELIKHYGTEDQKNNYLPKLASGEYVPCFGLTEPTAGSDAASIKAEGEVFRDDNGDIKIRLNFRKRYITLAPVSNLVTLACKLTDPNNLLGKGEDIGITTVLIHKGVEGFSSGDHHDPVGESFDNGPLIGKDVVVSVHDIIGGPANAGNGWRMLMEQLAGGRAVSLPAGAIGASKAVVATTGAYSMVRQQFGIQIGLMEGVEEKVGKIAALSYLLEASRVFSCSALNAGIHPPVVSAVLKSYTTEISQALGKDGMDVCAGAGVMQGPNNILAKTYCSAPVGVTVEGANILTRTLIIFGQGATRCHPYALKVVDAVEKDDVKQFRSSLVAWMIQFIVGVFRVLFHGVTRGIFASVPDVAPETKTYYRRLIWAGARFGFLTNMAMFAIGGKLKARGKLTGRYADALAWMLLGTATLRRFEAEGRKQEDLPLVDYALTHALSETQKAFEGIYANFDGFIGSILRFFMTLPLRLNPLATPPSDAMSHEAAKTIQRYNEQYLRLIEGIHLPDNQSLGLGRLLKSFRLLSEVEPILARIHEAQKLHKLRRGSVEELADEAQKLGIISETEAGLVALALAARLEAIEVDVFSPEQYYREDKGLEGIYSGAPVAEEKVA</sequence>
<name>A0A345PBI3_9GAMM</name>
<evidence type="ECO:0000256" key="10">
    <source>
        <dbReference type="ARBA" id="ARBA00047882"/>
    </source>
</evidence>
<dbReference type="KEGG" id="mbah:HYN46_09980"/>
<dbReference type="Gene3D" id="2.40.110.10">
    <property type="entry name" value="Butyryl-CoA Dehydrogenase, subunit A, domain 2"/>
    <property type="match status" value="1"/>
</dbReference>
<feature type="domain" description="Acyl-CoA dehydrogenase/oxidase N-terminal" evidence="14">
    <location>
        <begin position="108"/>
        <end position="207"/>
    </location>
</feature>
<dbReference type="Gene3D" id="1.10.540.10">
    <property type="entry name" value="Acyl-CoA dehydrogenase/oxidase, N-terminal domain"/>
    <property type="match status" value="1"/>
</dbReference>
<feature type="domain" description="Acyl-CoA oxidase/dehydrogenase middle" evidence="13">
    <location>
        <begin position="211"/>
        <end position="313"/>
    </location>
</feature>
<evidence type="ECO:0000256" key="9">
    <source>
        <dbReference type="ARBA" id="ARBA00023002"/>
    </source>
</evidence>
<dbReference type="GO" id="GO:0070991">
    <property type="term" value="F:medium-chain fatty acyl-CoA dehydrogenase activity"/>
    <property type="evidence" value="ECO:0007669"/>
    <property type="project" value="UniProtKB-EC"/>
</dbReference>
<keyword evidence="7" id="KW-0285">Flavoprotein</keyword>
<evidence type="ECO:0000256" key="3">
    <source>
        <dbReference type="ARBA" id="ARBA00009347"/>
    </source>
</evidence>
<dbReference type="InterPro" id="IPR009075">
    <property type="entry name" value="AcylCo_DH/oxidase_C"/>
</dbReference>
<evidence type="ECO:0000259" key="12">
    <source>
        <dbReference type="Pfam" id="PF00441"/>
    </source>
</evidence>
<dbReference type="Pfam" id="PF00441">
    <property type="entry name" value="Acyl-CoA_dh_1"/>
    <property type="match status" value="1"/>
</dbReference>
<dbReference type="InterPro" id="IPR050741">
    <property type="entry name" value="Acyl-CoA_dehydrogenase"/>
</dbReference>
<dbReference type="GO" id="GO:0005737">
    <property type="term" value="C:cytoplasm"/>
    <property type="evidence" value="ECO:0007669"/>
    <property type="project" value="UniProtKB-ARBA"/>
</dbReference>
<dbReference type="InterPro" id="IPR006089">
    <property type="entry name" value="Acyl-CoA_DH_CS"/>
</dbReference>
<evidence type="ECO:0000256" key="6">
    <source>
        <dbReference type="ARBA" id="ARBA00020144"/>
    </source>
</evidence>